<protein>
    <submittedName>
        <fullName evidence="6">sn-glycerol-3-phosphate-binding periplasmic protein UgpB</fullName>
    </submittedName>
</protein>
<dbReference type="GO" id="GO:0007165">
    <property type="term" value="P:signal transduction"/>
    <property type="evidence" value="ECO:0007669"/>
    <property type="project" value="UniProtKB-KW"/>
</dbReference>
<organism evidence="6 7">
    <name type="scientific">Haloferax massiliensis</name>
    <dbReference type="NCBI Taxonomy" id="1476858"/>
    <lineage>
        <taxon>Archaea</taxon>
        <taxon>Methanobacteriati</taxon>
        <taxon>Methanobacteriota</taxon>
        <taxon>Stenosarchaea group</taxon>
        <taxon>Halobacteria</taxon>
        <taxon>Halobacteriales</taxon>
        <taxon>Haloferacaceae</taxon>
        <taxon>Haloferax</taxon>
    </lineage>
</organism>
<dbReference type="Pfam" id="PF13416">
    <property type="entry name" value="SBP_bac_8"/>
    <property type="match status" value="1"/>
</dbReference>
<gene>
    <name evidence="6" type="primary">ugpB_1</name>
    <name evidence="6" type="ORF">BN996_00001</name>
</gene>
<accession>A0A0D6JKY8</accession>
<evidence type="ECO:0000256" key="3">
    <source>
        <dbReference type="PROSITE-ProRule" id="PRU00284"/>
    </source>
</evidence>
<dbReference type="EMBL" id="CSTE01000001">
    <property type="protein sequence ID" value="CQR48556.1"/>
    <property type="molecule type" value="Genomic_DNA"/>
</dbReference>
<keyword evidence="7" id="KW-1185">Reference proteome</keyword>
<keyword evidence="1 3" id="KW-0807">Transducer</keyword>
<dbReference type="OrthoDB" id="30637at2157"/>
<dbReference type="PANTHER" id="PTHR32089">
    <property type="entry name" value="METHYL-ACCEPTING CHEMOTAXIS PROTEIN MCPB"/>
    <property type="match status" value="1"/>
</dbReference>
<evidence type="ECO:0000256" key="2">
    <source>
        <dbReference type="ARBA" id="ARBA00029447"/>
    </source>
</evidence>
<dbReference type="AlphaFoldDB" id="A0A0D6JKY8"/>
<comment type="similarity">
    <text evidence="2">Belongs to the methyl-accepting chemotaxis (MCP) protein family.</text>
</comment>
<dbReference type="Proteomes" id="UP000198902">
    <property type="component" value="Unassembled WGS sequence"/>
</dbReference>
<dbReference type="CDD" id="cd11386">
    <property type="entry name" value="MCP_signal"/>
    <property type="match status" value="1"/>
</dbReference>
<dbReference type="RefSeq" id="WP_089776639.1">
    <property type="nucleotide sequence ID" value="NZ_CABLRR010000001.1"/>
</dbReference>
<dbReference type="InterPro" id="IPR006059">
    <property type="entry name" value="SBP"/>
</dbReference>
<proteinExistence type="inferred from homology"/>
<dbReference type="PROSITE" id="PS50111">
    <property type="entry name" value="CHEMOTAXIS_TRANSDUC_2"/>
    <property type="match status" value="1"/>
</dbReference>
<evidence type="ECO:0000313" key="7">
    <source>
        <dbReference type="Proteomes" id="UP000198902"/>
    </source>
</evidence>
<evidence type="ECO:0000256" key="4">
    <source>
        <dbReference type="SAM" id="MobiDB-lite"/>
    </source>
</evidence>
<dbReference type="Gene3D" id="1.10.287.950">
    <property type="entry name" value="Methyl-accepting chemotaxis protein"/>
    <property type="match status" value="1"/>
</dbReference>
<dbReference type="PANTHER" id="PTHR32089:SF112">
    <property type="entry name" value="LYSOZYME-LIKE PROTEIN-RELATED"/>
    <property type="match status" value="1"/>
</dbReference>
<dbReference type="SMART" id="SM00283">
    <property type="entry name" value="MA"/>
    <property type="match status" value="1"/>
</dbReference>
<dbReference type="Pfam" id="PF00015">
    <property type="entry name" value="MCPsignal"/>
    <property type="match status" value="1"/>
</dbReference>
<evidence type="ECO:0000313" key="6">
    <source>
        <dbReference type="EMBL" id="CQR48556.1"/>
    </source>
</evidence>
<dbReference type="Gene3D" id="3.40.190.10">
    <property type="entry name" value="Periplasmic binding protein-like II"/>
    <property type="match status" value="2"/>
</dbReference>
<dbReference type="SUPFAM" id="SSF53850">
    <property type="entry name" value="Periplasmic binding protein-like II"/>
    <property type="match status" value="1"/>
</dbReference>
<dbReference type="GO" id="GO:0016020">
    <property type="term" value="C:membrane"/>
    <property type="evidence" value="ECO:0007669"/>
    <property type="project" value="InterPro"/>
</dbReference>
<dbReference type="SUPFAM" id="SSF58104">
    <property type="entry name" value="Methyl-accepting chemotaxis protein (MCP) signaling domain"/>
    <property type="match status" value="1"/>
</dbReference>
<name>A0A0D6JKY8_9EURY</name>
<sequence length="854" mass="90905">MDDDSHLRRRASSVRATVRAALGSRATDDESESDAADAPARDDARSDGGGPPTVAVGSGAGEPRSTDGDATASAGSNDAALDDLDDFSAAIERCIDGDLTVRVDVPDDPALARHARLLNELFEEWQAAMRDVDAFADQVSASTRIVADAAEESREESRSVADSVDDIAAGARRQSESVEEVADEMRNLSATIEEVAASADEIRHATDEAVSRGDRGKRAAETAIDELTAIGERTDATVERVEELDDHIDDITGIATKISDIAEQTNILALNASIEAARAGDAGAGFAVVADEVKALAEETQAATADIESTIETVRSRSAATVDDITDTSQRLDEGSETIQDALSALDGVVSDLEETNGSLHEISDATDSQAATSQEVVSQADGVGEISDETAALAVDAAGSARRQTVSLSEAVTKIGALSDQADHLQDSIDDYRLHAEATESGQTVVQFWHGMSGDKAEVLESLVDEFNAEHDGVRVDTASKGSYRGTFDATLAAARSGTPPTIAQLYEVGTQRALDSGAFIPVESVLPDGASAGELVPEIANYYRHDGALWSMPFNASNPVLYYNADAFERAGLDPDDPPATFDAVTSAAATLQTSGAVDYGATWANYSWFVEQWFAAAGECLFDADNGRSGTARTSNLDGPVGTRVFEWWRDLERNDLLYNPGVEARRDAREAFLDGRAAMLVDSSSSAASVVRGAAERGFTAEVGRFPAPGSSREGVVVGGASLWVADGVESRRRAAAGEFIAWLTRPEQQRRWHRRTGYFPVHRRTRDLLRDDGWFDEHPGFAVAFDQLAETVDTPATRGARVGPFTTVRTIVSEGLSELFGGRDLDAVLTTMDEQVSARLSEYEDSADR</sequence>
<dbReference type="InterPro" id="IPR004089">
    <property type="entry name" value="MCPsignal_dom"/>
</dbReference>
<evidence type="ECO:0000259" key="5">
    <source>
        <dbReference type="PROSITE" id="PS50111"/>
    </source>
</evidence>
<dbReference type="CDD" id="cd14748">
    <property type="entry name" value="PBP2_UgpB"/>
    <property type="match status" value="1"/>
</dbReference>
<evidence type="ECO:0000256" key="1">
    <source>
        <dbReference type="ARBA" id="ARBA00023224"/>
    </source>
</evidence>
<reference evidence="7" key="1">
    <citation type="submission" date="2015-03" db="EMBL/GenBank/DDBJ databases">
        <authorList>
            <person name="Urmite Genomes"/>
        </authorList>
    </citation>
    <scope>NUCLEOTIDE SEQUENCE [LARGE SCALE GENOMIC DNA]</scope>
    <source>
        <strain evidence="7">Arc-Hr</strain>
    </source>
</reference>
<feature type="region of interest" description="Disordered" evidence="4">
    <location>
        <begin position="1"/>
        <end position="80"/>
    </location>
</feature>
<feature type="domain" description="Methyl-accepting transducer" evidence="5">
    <location>
        <begin position="149"/>
        <end position="385"/>
    </location>
</feature>